<dbReference type="NCBIfam" id="TIGR02727">
    <property type="entry name" value="MTHFS_bact"/>
    <property type="match status" value="1"/>
</dbReference>
<dbReference type="PANTHER" id="PTHR23407:SF1">
    <property type="entry name" value="5-FORMYLTETRAHYDROFOLATE CYCLO-LIGASE"/>
    <property type="match status" value="1"/>
</dbReference>
<dbReference type="GO" id="GO:0005524">
    <property type="term" value="F:ATP binding"/>
    <property type="evidence" value="ECO:0007669"/>
    <property type="project" value="UniProtKB-KW"/>
</dbReference>
<dbReference type="GO" id="GO:0035999">
    <property type="term" value="P:tetrahydrofolate interconversion"/>
    <property type="evidence" value="ECO:0007669"/>
    <property type="project" value="TreeGrafter"/>
</dbReference>
<protein>
    <recommendedName>
        <fullName evidence="5">5-formyltetrahydrofolate cyclo-ligase</fullName>
    </recommendedName>
</protein>
<dbReference type="Gene3D" id="3.40.50.10420">
    <property type="entry name" value="NagB/RpiA/CoA transferase-like"/>
    <property type="match status" value="1"/>
</dbReference>
<evidence type="ECO:0000256" key="1">
    <source>
        <dbReference type="ARBA" id="ARBA00010638"/>
    </source>
</evidence>
<evidence type="ECO:0008006" key="5">
    <source>
        <dbReference type="Google" id="ProtNLM"/>
    </source>
</evidence>
<keyword evidence="3" id="KW-0067">ATP-binding</keyword>
<reference evidence="4" key="1">
    <citation type="submission" date="2018-05" db="EMBL/GenBank/DDBJ databases">
        <authorList>
            <person name="Lanie J.A."/>
            <person name="Ng W.-L."/>
            <person name="Kazmierczak K.M."/>
            <person name="Andrzejewski T.M."/>
            <person name="Davidsen T.M."/>
            <person name="Wayne K.J."/>
            <person name="Tettelin H."/>
            <person name="Glass J.I."/>
            <person name="Rusch D."/>
            <person name="Podicherti R."/>
            <person name="Tsui H.-C.T."/>
            <person name="Winkler M.E."/>
        </authorList>
    </citation>
    <scope>NUCLEOTIDE SEQUENCE</scope>
</reference>
<dbReference type="InterPro" id="IPR037171">
    <property type="entry name" value="NagB/RpiA_transferase-like"/>
</dbReference>
<keyword evidence="2" id="KW-0547">Nucleotide-binding</keyword>
<dbReference type="InterPro" id="IPR024185">
    <property type="entry name" value="FTHF_cligase-like_sf"/>
</dbReference>
<dbReference type="GO" id="GO:0009396">
    <property type="term" value="P:folic acid-containing compound biosynthetic process"/>
    <property type="evidence" value="ECO:0007669"/>
    <property type="project" value="TreeGrafter"/>
</dbReference>
<evidence type="ECO:0000256" key="2">
    <source>
        <dbReference type="ARBA" id="ARBA00022741"/>
    </source>
</evidence>
<proteinExistence type="inferred from homology"/>
<dbReference type="PANTHER" id="PTHR23407">
    <property type="entry name" value="ATPASE INHIBITOR/5-FORMYLTETRAHYDROFOLATE CYCLO-LIGASE"/>
    <property type="match status" value="1"/>
</dbReference>
<dbReference type="InterPro" id="IPR002698">
    <property type="entry name" value="FTHF_cligase"/>
</dbReference>
<organism evidence="4">
    <name type="scientific">marine metagenome</name>
    <dbReference type="NCBI Taxonomy" id="408172"/>
    <lineage>
        <taxon>unclassified sequences</taxon>
        <taxon>metagenomes</taxon>
        <taxon>ecological metagenomes</taxon>
    </lineage>
</organism>
<sequence length="189" mass="21461">MNKLRTRIKEKRDQLPSENVDQLGEAIFRNILASNILKDKKRIAIYYSVNNEVTTVQIIKHLWTKNKELFLPIIKSNQLMFGPYKSGDHLNNNKFGIPEPVTKTEDLITADILDLVIVPLVAFDSNCNRLGMGGGYYDRALAFKQTSSETRSPLLIGLAYELQKVNALEINSWDIPMDGIISETKTYLS</sequence>
<accession>A0A381VMJ3</accession>
<dbReference type="GO" id="GO:0030272">
    <property type="term" value="F:5-formyltetrahydrofolate cyclo-ligase activity"/>
    <property type="evidence" value="ECO:0007669"/>
    <property type="project" value="TreeGrafter"/>
</dbReference>
<evidence type="ECO:0000256" key="3">
    <source>
        <dbReference type="ARBA" id="ARBA00022840"/>
    </source>
</evidence>
<comment type="similarity">
    <text evidence="1">Belongs to the 5-formyltetrahydrofolate cyclo-ligase family.</text>
</comment>
<dbReference type="PIRSF" id="PIRSF006806">
    <property type="entry name" value="FTHF_cligase"/>
    <property type="match status" value="1"/>
</dbReference>
<name>A0A381VMJ3_9ZZZZ</name>
<dbReference type="EMBL" id="UINC01009236">
    <property type="protein sequence ID" value="SVA41444.1"/>
    <property type="molecule type" value="Genomic_DNA"/>
</dbReference>
<dbReference type="AlphaFoldDB" id="A0A381VMJ3"/>
<evidence type="ECO:0000313" key="4">
    <source>
        <dbReference type="EMBL" id="SVA41444.1"/>
    </source>
</evidence>
<gene>
    <name evidence="4" type="ORF">METZ01_LOCUS94298</name>
</gene>
<dbReference type="Pfam" id="PF01812">
    <property type="entry name" value="5-FTHF_cyc-lig"/>
    <property type="match status" value="1"/>
</dbReference>
<dbReference type="SUPFAM" id="SSF100950">
    <property type="entry name" value="NagB/RpiA/CoA transferase-like"/>
    <property type="match status" value="1"/>
</dbReference>